<dbReference type="Proteomes" id="UP001377168">
    <property type="component" value="Unassembled WGS sequence"/>
</dbReference>
<proteinExistence type="predicted"/>
<evidence type="ECO:0000313" key="1">
    <source>
        <dbReference type="EMBL" id="MEJ8632050.1"/>
    </source>
</evidence>
<name>A0ACC6PL80_9ACTN</name>
<keyword evidence="2" id="KW-1185">Reference proteome</keyword>
<organism evidence="1 2">
    <name type="scientific">Streptomyces achmelvichensis</name>
    <dbReference type="NCBI Taxonomy" id="3134111"/>
    <lineage>
        <taxon>Bacteria</taxon>
        <taxon>Bacillati</taxon>
        <taxon>Actinomycetota</taxon>
        <taxon>Actinomycetes</taxon>
        <taxon>Kitasatosporales</taxon>
        <taxon>Streptomycetaceae</taxon>
        <taxon>Streptomyces</taxon>
    </lineage>
</organism>
<protein>
    <submittedName>
        <fullName evidence="1">Uncharacterized protein</fullName>
    </submittedName>
</protein>
<accession>A0ACC6PL80</accession>
<evidence type="ECO:0000313" key="2">
    <source>
        <dbReference type="Proteomes" id="UP001377168"/>
    </source>
</evidence>
<reference evidence="1" key="1">
    <citation type="submission" date="2024-03" db="EMBL/GenBank/DDBJ databases">
        <title>Novel Streptomyces species of biotechnological and ecological value are a feature of Machair soil.</title>
        <authorList>
            <person name="Prole J.R."/>
            <person name="Goodfellow M."/>
            <person name="Allenby N."/>
            <person name="Ward A.C."/>
        </authorList>
    </citation>
    <scope>NUCLEOTIDE SEQUENCE</scope>
    <source>
        <strain evidence="1">MS2.AVA.5</strain>
    </source>
</reference>
<sequence length="116" mass="12450">MTTNNELRLLPWSGPEGKPCFLSTDDGGGGYMSCLADNTETVQLGVAAEMLRHALEVLSDEDAGPEELRLLTTDLARVLRDALRVAESRGRRLRIPERVSGGGDDEGPRLPAAAFG</sequence>
<gene>
    <name evidence="1" type="ORF">WKI67_00880</name>
</gene>
<dbReference type="EMBL" id="JBBKAJ010000003">
    <property type="protein sequence ID" value="MEJ8632050.1"/>
    <property type="molecule type" value="Genomic_DNA"/>
</dbReference>
<comment type="caution">
    <text evidence="1">The sequence shown here is derived from an EMBL/GenBank/DDBJ whole genome shotgun (WGS) entry which is preliminary data.</text>
</comment>